<evidence type="ECO:0000256" key="4">
    <source>
        <dbReference type="ARBA" id="ARBA00023159"/>
    </source>
</evidence>
<evidence type="ECO:0000259" key="6">
    <source>
        <dbReference type="PROSITE" id="PS01124"/>
    </source>
</evidence>
<keyword evidence="2" id="KW-0805">Transcription regulation</keyword>
<dbReference type="InterPro" id="IPR003313">
    <property type="entry name" value="AraC-bd"/>
</dbReference>
<dbReference type="PRINTS" id="PR00032">
    <property type="entry name" value="HTHARAC"/>
</dbReference>
<dbReference type="InterPro" id="IPR009057">
    <property type="entry name" value="Homeodomain-like_sf"/>
</dbReference>
<accession>A0AA37SVH6</accession>
<evidence type="ECO:0000313" key="7">
    <source>
        <dbReference type="EMBL" id="GLR69464.1"/>
    </source>
</evidence>
<dbReference type="InterPro" id="IPR020449">
    <property type="entry name" value="Tscrpt_reg_AraC-type_HTH"/>
</dbReference>
<keyword evidence="5" id="KW-0804">Transcription</keyword>
<dbReference type="PANTHER" id="PTHR46796:SF13">
    <property type="entry name" value="HTH-TYPE TRANSCRIPTIONAL ACTIVATOR RHAS"/>
    <property type="match status" value="1"/>
</dbReference>
<gene>
    <name evidence="7" type="ORF">GCM10007852_03720</name>
</gene>
<name>A0AA37SVH6_9ALTE</name>
<evidence type="ECO:0000313" key="8">
    <source>
        <dbReference type="Proteomes" id="UP001156601"/>
    </source>
</evidence>
<keyword evidence="1" id="KW-0963">Cytoplasm</keyword>
<organism evidence="7 8">
    <name type="scientific">Agaribacter marinus</name>
    <dbReference type="NCBI Taxonomy" id="1431249"/>
    <lineage>
        <taxon>Bacteria</taxon>
        <taxon>Pseudomonadati</taxon>
        <taxon>Pseudomonadota</taxon>
        <taxon>Gammaproteobacteria</taxon>
        <taxon>Alteromonadales</taxon>
        <taxon>Alteromonadaceae</taxon>
        <taxon>Agaribacter</taxon>
    </lineage>
</organism>
<dbReference type="SMART" id="SM00342">
    <property type="entry name" value="HTH_ARAC"/>
    <property type="match status" value="1"/>
</dbReference>
<dbReference type="GO" id="GO:0043565">
    <property type="term" value="F:sequence-specific DNA binding"/>
    <property type="evidence" value="ECO:0007669"/>
    <property type="project" value="InterPro"/>
</dbReference>
<keyword evidence="3" id="KW-0238">DNA-binding</keyword>
<dbReference type="InterPro" id="IPR018062">
    <property type="entry name" value="HTH_AraC-typ_CS"/>
</dbReference>
<dbReference type="RefSeq" id="WP_284215795.1">
    <property type="nucleotide sequence ID" value="NZ_BSOT01000005.1"/>
</dbReference>
<dbReference type="PROSITE" id="PS00041">
    <property type="entry name" value="HTH_ARAC_FAMILY_1"/>
    <property type="match status" value="1"/>
</dbReference>
<dbReference type="PANTHER" id="PTHR46796">
    <property type="entry name" value="HTH-TYPE TRANSCRIPTIONAL ACTIVATOR RHAS-RELATED"/>
    <property type="match status" value="1"/>
</dbReference>
<dbReference type="EMBL" id="BSOT01000005">
    <property type="protein sequence ID" value="GLR69464.1"/>
    <property type="molecule type" value="Genomic_DNA"/>
</dbReference>
<dbReference type="AlphaFoldDB" id="A0AA37SVH6"/>
<dbReference type="InterPro" id="IPR050204">
    <property type="entry name" value="AraC_XylS_family_regulators"/>
</dbReference>
<comment type="caution">
    <text evidence="7">The sequence shown here is derived from an EMBL/GenBank/DDBJ whole genome shotgun (WGS) entry which is preliminary data.</text>
</comment>
<dbReference type="SUPFAM" id="SSF46689">
    <property type="entry name" value="Homeodomain-like"/>
    <property type="match status" value="2"/>
</dbReference>
<evidence type="ECO:0000256" key="2">
    <source>
        <dbReference type="ARBA" id="ARBA00023015"/>
    </source>
</evidence>
<evidence type="ECO:0000256" key="1">
    <source>
        <dbReference type="ARBA" id="ARBA00022490"/>
    </source>
</evidence>
<evidence type="ECO:0000256" key="5">
    <source>
        <dbReference type="ARBA" id="ARBA00023163"/>
    </source>
</evidence>
<keyword evidence="8" id="KW-1185">Reference proteome</keyword>
<keyword evidence="4" id="KW-0010">Activator</keyword>
<reference evidence="7" key="2">
    <citation type="submission" date="2023-01" db="EMBL/GenBank/DDBJ databases">
        <title>Draft genome sequence of Agaribacter marinus strain NBRC 110023.</title>
        <authorList>
            <person name="Sun Q."/>
            <person name="Mori K."/>
        </authorList>
    </citation>
    <scope>NUCLEOTIDE SEQUENCE</scope>
    <source>
        <strain evidence="7">NBRC 110023</strain>
    </source>
</reference>
<feature type="domain" description="HTH araC/xylS-type" evidence="6">
    <location>
        <begin position="184"/>
        <end position="282"/>
    </location>
</feature>
<protein>
    <recommendedName>
        <fullName evidence="6">HTH araC/xylS-type domain-containing protein</fullName>
    </recommendedName>
</protein>
<dbReference type="Gene3D" id="1.10.10.60">
    <property type="entry name" value="Homeodomain-like"/>
    <property type="match status" value="2"/>
</dbReference>
<dbReference type="PROSITE" id="PS01124">
    <property type="entry name" value="HTH_ARAC_FAMILY_2"/>
    <property type="match status" value="1"/>
</dbReference>
<dbReference type="Pfam" id="PF12833">
    <property type="entry name" value="HTH_18"/>
    <property type="match status" value="1"/>
</dbReference>
<dbReference type="InterPro" id="IPR037923">
    <property type="entry name" value="HTH-like"/>
</dbReference>
<dbReference type="GO" id="GO:0003700">
    <property type="term" value="F:DNA-binding transcription factor activity"/>
    <property type="evidence" value="ECO:0007669"/>
    <property type="project" value="InterPro"/>
</dbReference>
<evidence type="ECO:0000256" key="3">
    <source>
        <dbReference type="ARBA" id="ARBA00023125"/>
    </source>
</evidence>
<dbReference type="Pfam" id="PF02311">
    <property type="entry name" value="AraC_binding"/>
    <property type="match status" value="1"/>
</dbReference>
<sequence length="289" mass="33511">MQPELFETGSGGFVWKNIALDDIFSHLQLHVYTAQDMRIGQEWQGSQFANHYDRVYFVKEGSGALHFKDFTLQLKPMHLYLIPPYQLISHQADSNIHFYWAHFQCRVDRAIDLFMLYGHPAEINCGTFQNIERDFLSLVSLADNTKPSAMLERNRLLLSLIYPFMRLFEEEGSNINKIKHQNLLRSLQLISSNIANPPTLKALASAANMTPEHFSRKFKAAFNVSPKRYILHKRIATAKQQLLLNSAPLKQIAENCGFYDIFHFSRSFKKETGYSPTEFKQHYNLDKTT</sequence>
<reference evidence="7" key="1">
    <citation type="journal article" date="2014" name="Int. J. Syst. Evol. Microbiol.">
        <title>Complete genome sequence of Corynebacterium casei LMG S-19264T (=DSM 44701T), isolated from a smear-ripened cheese.</title>
        <authorList>
            <consortium name="US DOE Joint Genome Institute (JGI-PGF)"/>
            <person name="Walter F."/>
            <person name="Albersmeier A."/>
            <person name="Kalinowski J."/>
            <person name="Ruckert C."/>
        </authorList>
    </citation>
    <scope>NUCLEOTIDE SEQUENCE</scope>
    <source>
        <strain evidence="7">NBRC 110023</strain>
    </source>
</reference>
<dbReference type="Proteomes" id="UP001156601">
    <property type="component" value="Unassembled WGS sequence"/>
</dbReference>
<dbReference type="SUPFAM" id="SSF51215">
    <property type="entry name" value="Regulatory protein AraC"/>
    <property type="match status" value="1"/>
</dbReference>
<dbReference type="InterPro" id="IPR018060">
    <property type="entry name" value="HTH_AraC"/>
</dbReference>
<proteinExistence type="predicted"/>